<dbReference type="PANTHER" id="PTHR46932:SF4">
    <property type="entry name" value="ATFP4"/>
    <property type="match status" value="1"/>
</dbReference>
<feature type="compositionally biased region" description="Basic and acidic residues" evidence="1">
    <location>
        <begin position="93"/>
        <end position="107"/>
    </location>
</feature>
<feature type="compositionally biased region" description="Basic residues" evidence="1">
    <location>
        <begin position="69"/>
        <end position="87"/>
    </location>
</feature>
<dbReference type="InterPro" id="IPR042885">
    <property type="entry name" value="HIPP47/16"/>
</dbReference>
<proteinExistence type="predicted"/>
<organism evidence="2 3">
    <name type="scientific">Miscanthus lutarioriparius</name>
    <dbReference type="NCBI Taxonomy" id="422564"/>
    <lineage>
        <taxon>Eukaryota</taxon>
        <taxon>Viridiplantae</taxon>
        <taxon>Streptophyta</taxon>
        <taxon>Embryophyta</taxon>
        <taxon>Tracheophyta</taxon>
        <taxon>Spermatophyta</taxon>
        <taxon>Magnoliopsida</taxon>
        <taxon>Liliopsida</taxon>
        <taxon>Poales</taxon>
        <taxon>Poaceae</taxon>
        <taxon>PACMAD clade</taxon>
        <taxon>Panicoideae</taxon>
        <taxon>Andropogonodae</taxon>
        <taxon>Andropogoneae</taxon>
        <taxon>Saccharinae</taxon>
        <taxon>Miscanthus</taxon>
    </lineage>
</organism>
<dbReference type="OrthoDB" id="692521at2759"/>
<keyword evidence="3" id="KW-1185">Reference proteome</keyword>
<protein>
    <submittedName>
        <fullName evidence="2">Uncharacterized protein</fullName>
    </submittedName>
</protein>
<dbReference type="Proteomes" id="UP000604825">
    <property type="component" value="Unassembled WGS sequence"/>
</dbReference>
<name>A0A811QW48_9POAL</name>
<evidence type="ECO:0000313" key="2">
    <source>
        <dbReference type="EMBL" id="CAD6263415.1"/>
    </source>
</evidence>
<feature type="region of interest" description="Disordered" evidence="1">
    <location>
        <begin position="69"/>
        <end position="107"/>
    </location>
</feature>
<dbReference type="Gene3D" id="3.30.70.100">
    <property type="match status" value="1"/>
</dbReference>
<dbReference type="PANTHER" id="PTHR46932">
    <property type="entry name" value="HEAVY METAL-ASSOCIATED ISOPRENYLATED PLANT PROTEIN 47"/>
    <property type="match status" value="1"/>
</dbReference>
<reference evidence="2" key="1">
    <citation type="submission" date="2020-10" db="EMBL/GenBank/DDBJ databases">
        <authorList>
            <person name="Han B."/>
            <person name="Lu T."/>
            <person name="Zhao Q."/>
            <person name="Huang X."/>
            <person name="Zhao Y."/>
        </authorList>
    </citation>
    <scope>NUCLEOTIDE SEQUENCE</scope>
</reference>
<comment type="caution">
    <text evidence="2">The sequence shown here is derived from an EMBL/GenBank/DDBJ whole genome shotgun (WGS) entry which is preliminary data.</text>
</comment>
<evidence type="ECO:0000256" key="1">
    <source>
        <dbReference type="SAM" id="MobiDB-lite"/>
    </source>
</evidence>
<gene>
    <name evidence="2" type="ORF">NCGR_LOCUS46720</name>
</gene>
<dbReference type="EMBL" id="CAJGYO010000012">
    <property type="protein sequence ID" value="CAD6263415.1"/>
    <property type="molecule type" value="Genomic_DNA"/>
</dbReference>
<dbReference type="AlphaFoldDB" id="A0A811QW48"/>
<accession>A0A811QW48</accession>
<sequence>MNTRLYSTYRRVRRASMHVYAGVNSVAITGDTKDRLEVVGESIDIACLINHLRKKVCRADIVVVEDWRKRRTRRRKKKRRRRWKKSSRSSTTPEKRKGDTSTRDGHL</sequence>
<evidence type="ECO:0000313" key="3">
    <source>
        <dbReference type="Proteomes" id="UP000604825"/>
    </source>
</evidence>